<gene>
    <name evidence="1" type="ORF">F9K24_06330</name>
</gene>
<protein>
    <submittedName>
        <fullName evidence="1">Addiction module protein</fullName>
    </submittedName>
</protein>
<evidence type="ECO:0000313" key="1">
    <source>
        <dbReference type="EMBL" id="KAB2933463.1"/>
    </source>
</evidence>
<dbReference type="RefSeq" id="WP_002773814.1">
    <property type="nucleotide sequence ID" value="NZ_JQDG01000015.1"/>
</dbReference>
<reference evidence="1 2" key="1">
    <citation type="submission" date="2019-10" db="EMBL/GenBank/DDBJ databases">
        <title>Extracellular Electron Transfer in a Candidatus Methanoperedens spp. Enrichment Culture.</title>
        <authorList>
            <person name="Berger S."/>
            <person name="Rangel Shaw D."/>
            <person name="Berben T."/>
            <person name="In 'T Zandt M."/>
            <person name="Frank J."/>
            <person name="Reimann J."/>
            <person name="Jetten M.S.M."/>
            <person name="Welte C.U."/>
        </authorList>
    </citation>
    <scope>NUCLEOTIDE SEQUENCE [LARGE SCALE GENOMIC DNA]</scope>
    <source>
        <strain evidence="1">SB12</strain>
    </source>
</reference>
<accession>A0A833H378</accession>
<proteinExistence type="predicted"/>
<sequence>MAKMTLEEVREAVKELSEEEQEILYLYLAGAMGKETPEHEKAWQGEIERRVTEIQSGSAVLYDGDEVMAEVRALVDEKI</sequence>
<name>A0A833H378_9LEPT</name>
<dbReference type="InterPro" id="IPR013406">
    <property type="entry name" value="CHP02574_addiction_mod"/>
</dbReference>
<dbReference type="AlphaFoldDB" id="A0A833H378"/>
<dbReference type="Proteomes" id="UP000460298">
    <property type="component" value="Unassembled WGS sequence"/>
</dbReference>
<organism evidence="1 2">
    <name type="scientific">Leptonema illini</name>
    <dbReference type="NCBI Taxonomy" id="183"/>
    <lineage>
        <taxon>Bacteria</taxon>
        <taxon>Pseudomonadati</taxon>
        <taxon>Spirochaetota</taxon>
        <taxon>Spirochaetia</taxon>
        <taxon>Leptospirales</taxon>
        <taxon>Leptospiraceae</taxon>
        <taxon>Leptonema</taxon>
    </lineage>
</organism>
<comment type="caution">
    <text evidence="1">The sequence shown here is derived from an EMBL/GenBank/DDBJ whole genome shotgun (WGS) entry which is preliminary data.</text>
</comment>
<dbReference type="EMBL" id="WBUI01000005">
    <property type="protein sequence ID" value="KAB2933463.1"/>
    <property type="molecule type" value="Genomic_DNA"/>
</dbReference>
<evidence type="ECO:0000313" key="2">
    <source>
        <dbReference type="Proteomes" id="UP000460298"/>
    </source>
</evidence>
<dbReference type="Pfam" id="PF09720">
    <property type="entry name" value="Unstab_antitox"/>
    <property type="match status" value="1"/>
</dbReference>